<organism evidence="2 3">
    <name type="scientific">Acinetobacter cumulans</name>
    <dbReference type="NCBI Taxonomy" id="2136182"/>
    <lineage>
        <taxon>Bacteria</taxon>
        <taxon>Pseudomonadati</taxon>
        <taxon>Pseudomonadota</taxon>
        <taxon>Gammaproteobacteria</taxon>
        <taxon>Moraxellales</taxon>
        <taxon>Moraxellaceae</taxon>
        <taxon>Acinetobacter</taxon>
    </lineage>
</organism>
<keyword evidence="1" id="KW-0472">Membrane</keyword>
<feature type="transmembrane region" description="Helical" evidence="1">
    <location>
        <begin position="39"/>
        <end position="61"/>
    </location>
</feature>
<dbReference type="RefSeq" id="WP_120367839.1">
    <property type="nucleotide sequence ID" value="NZ_RAXZ01000017.1"/>
</dbReference>
<evidence type="ECO:0000256" key="1">
    <source>
        <dbReference type="SAM" id="Phobius"/>
    </source>
</evidence>
<feature type="transmembrane region" description="Helical" evidence="1">
    <location>
        <begin position="82"/>
        <end position="99"/>
    </location>
</feature>
<gene>
    <name evidence="2" type="ORF">D7V64_11850</name>
</gene>
<evidence type="ECO:0000313" key="3">
    <source>
        <dbReference type="Proteomes" id="UP000281084"/>
    </source>
</evidence>
<keyword evidence="1" id="KW-0812">Transmembrane</keyword>
<evidence type="ECO:0008006" key="4">
    <source>
        <dbReference type="Google" id="ProtNLM"/>
    </source>
</evidence>
<proteinExistence type="predicted"/>
<dbReference type="EMBL" id="RAXZ01000017">
    <property type="protein sequence ID" value="RKG51011.1"/>
    <property type="molecule type" value="Genomic_DNA"/>
</dbReference>
<sequence>MTLQPNIAKTILYSLLFAMGGAPTIAMLIIQGQSYHPDIFYQAFVGLSVMIACVLAPVILIQNAYLLFKRNDEVLDLKIKPLMKAYFVLNIACLLYWLYMQFIG</sequence>
<keyword evidence="1" id="KW-1133">Transmembrane helix</keyword>
<accession>A0A3A8GB63</accession>
<reference evidence="2 3" key="1">
    <citation type="submission" date="2018-09" db="EMBL/GenBank/DDBJ databases">
        <title>The draft genome of Acinetobacter spp. strains.</title>
        <authorList>
            <person name="Qin J."/>
            <person name="Feng Y."/>
            <person name="Zong Z."/>
        </authorList>
    </citation>
    <scope>NUCLEOTIDE SEQUENCE [LARGE SCALE GENOMIC DNA]</scope>
    <source>
        <strain evidence="2 3">WCHAc060002</strain>
    </source>
</reference>
<dbReference type="Proteomes" id="UP000281084">
    <property type="component" value="Unassembled WGS sequence"/>
</dbReference>
<evidence type="ECO:0000313" key="2">
    <source>
        <dbReference type="EMBL" id="RKG51011.1"/>
    </source>
</evidence>
<comment type="caution">
    <text evidence="2">The sequence shown here is derived from an EMBL/GenBank/DDBJ whole genome shotgun (WGS) entry which is preliminary data.</text>
</comment>
<dbReference type="AlphaFoldDB" id="A0A3A8GB63"/>
<name>A0A3A8GB63_9GAMM</name>
<feature type="transmembrane region" description="Helical" evidence="1">
    <location>
        <begin position="12"/>
        <end position="33"/>
    </location>
</feature>
<protein>
    <recommendedName>
        <fullName evidence="4">DUF1705 domain-containing protein</fullName>
    </recommendedName>
</protein>